<dbReference type="STRING" id="545619.SAMN04489860_0427"/>
<dbReference type="AlphaFoldDB" id="A0A1H1N4C4"/>
<dbReference type="Proteomes" id="UP000185663">
    <property type="component" value="Chromosome I"/>
</dbReference>
<reference evidence="3 4" key="1">
    <citation type="submission" date="2016-10" db="EMBL/GenBank/DDBJ databases">
        <authorList>
            <person name="de Groot N.N."/>
        </authorList>
    </citation>
    <scope>NUCLEOTIDE SEQUENCE [LARGE SCALE GENOMIC DNA]</scope>
    <source>
        <strain evidence="3 4">DSM 22126</strain>
    </source>
</reference>
<feature type="compositionally biased region" description="Acidic residues" evidence="1">
    <location>
        <begin position="445"/>
        <end position="463"/>
    </location>
</feature>
<evidence type="ECO:0000313" key="3">
    <source>
        <dbReference type="EMBL" id="SDR93740.1"/>
    </source>
</evidence>
<sequence length="614" mass="62575">MSSLGPGTTLVGRYRLGDRQVTDLVDVEAWSAHDTVLDRQVRISVVRGDSAGAALDAARRAALISDSRLTRVLDVGAQEGVSYVVTESFRGTPLTEVVEAGQLSADQARAVVGEAAAALEAARRRGVHHLALRPSCVRIDGRDVIVTGLGLDGGVAGRRLSDDAASRADSVGLVALLYYILTTRWGGAPLDDLRLTAGNPAPLSATRRDGTPVPPPDVPADLAALTTSTLALGSQSGPQVPGDVVADLEPWPELAPPAPPTPIASEPPRGAPVRQSSRGPRIHRTSAFGAAGAGAAAGAAGAANAAGAVGAPTGPVPTQHAPVPTRPPQPTAPQTGPPPQQPGTGPARTSAFGASAASTTQFGAPPAAPTQTSAGQPLGAAPAGAGAGTDGSSSTGGRFDPTWIVIALAALAVILVLVWSLNKVFSPFDSTVDAAPDVSTSDESAAPEDTGEETEDEPTEEPTSEAPVVVPEIDDGDQLDPQGEEAGDTAGEHPEAVERAHDGQPETFWYTRTYGSPQFGGLKDGVGYAVELKEPAEVSTVILDTNNTGGNVEIRATDSSDPTGGDVLASGSLDGQTEFNFDATEVDTFVLWFTELPQAADGGNRVELKEIIVS</sequence>
<keyword evidence="2" id="KW-0472">Membrane</keyword>
<feature type="compositionally biased region" description="Low complexity" evidence="1">
    <location>
        <begin position="342"/>
        <end position="360"/>
    </location>
</feature>
<dbReference type="eggNOG" id="COG0515">
    <property type="taxonomic scope" value="Bacteria"/>
</dbReference>
<accession>A0A1H1N4C4</accession>
<keyword evidence="4" id="KW-1185">Reference proteome</keyword>
<feature type="region of interest" description="Disordered" evidence="1">
    <location>
        <begin position="431"/>
        <end position="504"/>
    </location>
</feature>
<feature type="transmembrane region" description="Helical" evidence="2">
    <location>
        <begin position="402"/>
        <end position="421"/>
    </location>
</feature>
<feature type="compositionally biased region" description="Pro residues" evidence="1">
    <location>
        <begin position="253"/>
        <end position="262"/>
    </location>
</feature>
<protein>
    <recommendedName>
        <fullName evidence="5">Protein kinase domain-containing protein</fullName>
    </recommendedName>
</protein>
<dbReference type="InterPro" id="IPR011009">
    <property type="entry name" value="Kinase-like_dom_sf"/>
</dbReference>
<name>A0A1H1N4C4_9CELL</name>
<feature type="region of interest" description="Disordered" evidence="1">
    <location>
        <begin position="232"/>
        <end position="280"/>
    </location>
</feature>
<feature type="compositionally biased region" description="Basic and acidic residues" evidence="1">
    <location>
        <begin position="490"/>
        <end position="504"/>
    </location>
</feature>
<feature type="region of interest" description="Disordered" evidence="1">
    <location>
        <begin position="201"/>
        <end position="220"/>
    </location>
</feature>
<feature type="compositionally biased region" description="Low complexity" evidence="1">
    <location>
        <begin position="373"/>
        <end position="395"/>
    </location>
</feature>
<feature type="region of interest" description="Disordered" evidence="1">
    <location>
        <begin position="306"/>
        <end position="395"/>
    </location>
</feature>
<evidence type="ECO:0000256" key="2">
    <source>
        <dbReference type="SAM" id="Phobius"/>
    </source>
</evidence>
<dbReference type="SUPFAM" id="SSF56112">
    <property type="entry name" value="Protein kinase-like (PK-like)"/>
    <property type="match status" value="1"/>
</dbReference>
<gene>
    <name evidence="3" type="ORF">SAMN04489860_0427</name>
</gene>
<dbReference type="Gene3D" id="1.10.510.10">
    <property type="entry name" value="Transferase(Phosphotransferase) domain 1"/>
    <property type="match status" value="1"/>
</dbReference>
<evidence type="ECO:0000313" key="4">
    <source>
        <dbReference type="Proteomes" id="UP000185663"/>
    </source>
</evidence>
<dbReference type="EMBL" id="LT629776">
    <property type="protein sequence ID" value="SDR93740.1"/>
    <property type="molecule type" value="Genomic_DNA"/>
</dbReference>
<evidence type="ECO:0000256" key="1">
    <source>
        <dbReference type="SAM" id="MobiDB-lite"/>
    </source>
</evidence>
<evidence type="ECO:0008006" key="5">
    <source>
        <dbReference type="Google" id="ProtNLM"/>
    </source>
</evidence>
<organism evidence="3 4">
    <name type="scientific">Paraoerskovia marina</name>
    <dbReference type="NCBI Taxonomy" id="545619"/>
    <lineage>
        <taxon>Bacteria</taxon>
        <taxon>Bacillati</taxon>
        <taxon>Actinomycetota</taxon>
        <taxon>Actinomycetes</taxon>
        <taxon>Micrococcales</taxon>
        <taxon>Cellulomonadaceae</taxon>
        <taxon>Paraoerskovia</taxon>
    </lineage>
</organism>
<proteinExistence type="predicted"/>
<feature type="compositionally biased region" description="Pro residues" evidence="1">
    <location>
        <begin position="324"/>
        <end position="341"/>
    </location>
</feature>
<feature type="compositionally biased region" description="Acidic residues" evidence="1">
    <location>
        <begin position="472"/>
        <end position="487"/>
    </location>
</feature>
<keyword evidence="2" id="KW-1133">Transmembrane helix</keyword>
<keyword evidence="2" id="KW-0812">Transmembrane</keyword>